<dbReference type="EMBL" id="BARW01008961">
    <property type="protein sequence ID" value="GAI74536.1"/>
    <property type="molecule type" value="Genomic_DNA"/>
</dbReference>
<name>X1S611_9ZZZZ</name>
<feature type="non-terminal residue" evidence="1">
    <location>
        <position position="124"/>
    </location>
</feature>
<organism evidence="1">
    <name type="scientific">marine sediment metagenome</name>
    <dbReference type="NCBI Taxonomy" id="412755"/>
    <lineage>
        <taxon>unclassified sequences</taxon>
        <taxon>metagenomes</taxon>
        <taxon>ecological metagenomes</taxon>
    </lineage>
</organism>
<accession>X1S611</accession>
<evidence type="ECO:0008006" key="2">
    <source>
        <dbReference type="Google" id="ProtNLM"/>
    </source>
</evidence>
<reference evidence="1" key="1">
    <citation type="journal article" date="2014" name="Front. Microbiol.">
        <title>High frequency of phylogenetically diverse reductive dehalogenase-homologous genes in deep subseafloor sedimentary metagenomes.</title>
        <authorList>
            <person name="Kawai M."/>
            <person name="Futagami T."/>
            <person name="Toyoda A."/>
            <person name="Takaki Y."/>
            <person name="Nishi S."/>
            <person name="Hori S."/>
            <person name="Arai W."/>
            <person name="Tsubouchi T."/>
            <person name="Morono Y."/>
            <person name="Uchiyama I."/>
            <person name="Ito T."/>
            <person name="Fujiyama A."/>
            <person name="Inagaki F."/>
            <person name="Takami H."/>
        </authorList>
    </citation>
    <scope>NUCLEOTIDE SEQUENCE</scope>
    <source>
        <strain evidence="1">Expedition CK06-06</strain>
    </source>
</reference>
<comment type="caution">
    <text evidence="1">The sequence shown here is derived from an EMBL/GenBank/DDBJ whole genome shotgun (WGS) entry which is preliminary data.</text>
</comment>
<dbReference type="AlphaFoldDB" id="X1S611"/>
<gene>
    <name evidence="1" type="ORF">S12H4_18186</name>
</gene>
<sequence length="124" mass="14397">MNVLFLRPQPAIRSIKYALAFKTVKENINIYHAYTGKTLNELYGYGDEYFIKMIKLDSRNLQKDLQQIVKDYKIHLIHSQNAPDFLTRKAIETVPNIPTIHENQDSISLRKTPYNPGAHIPTQL</sequence>
<evidence type="ECO:0000313" key="1">
    <source>
        <dbReference type="EMBL" id="GAI74536.1"/>
    </source>
</evidence>
<protein>
    <recommendedName>
        <fullName evidence="2">Glycosyltransferase subfamily 4-like N-terminal domain-containing protein</fullName>
    </recommendedName>
</protein>
<proteinExistence type="predicted"/>